<feature type="non-terminal residue" evidence="2">
    <location>
        <position position="167"/>
    </location>
</feature>
<proteinExistence type="predicted"/>
<dbReference type="InterPro" id="IPR018247">
    <property type="entry name" value="EF_Hand_1_Ca_BS"/>
</dbReference>
<dbReference type="SUPFAM" id="SSF103647">
    <property type="entry name" value="TSP type-3 repeat"/>
    <property type="match status" value="1"/>
</dbReference>
<evidence type="ECO:0000259" key="1">
    <source>
        <dbReference type="PROSITE" id="PS51766"/>
    </source>
</evidence>
<feature type="domain" description="Dockerin" evidence="1">
    <location>
        <begin position="93"/>
        <end position="160"/>
    </location>
</feature>
<accession>A0A382ZPT3</accession>
<sequence>MLDDSNSEIYWLFGNGYIPHNVIIDHQGVVLYSQSGFNSSTIISVINSALDNIDADNDGVYNGMDNCPDVYNPYQEDEDGDGFGDACDNCNSLIFYIGNINGDDVINIIDVLMLIDVVLGDNVNECMYSASDLNNDDYVNVMDVLLLVQEILGGNQQQAIQFLEGTL</sequence>
<evidence type="ECO:0000313" key="2">
    <source>
        <dbReference type="EMBL" id="SVD96688.1"/>
    </source>
</evidence>
<dbReference type="InterPro" id="IPR016134">
    <property type="entry name" value="Dockerin_dom"/>
</dbReference>
<dbReference type="AlphaFoldDB" id="A0A382ZPT3"/>
<dbReference type="InterPro" id="IPR036439">
    <property type="entry name" value="Dockerin_dom_sf"/>
</dbReference>
<dbReference type="EMBL" id="UINC01185129">
    <property type="protein sequence ID" value="SVD96688.1"/>
    <property type="molecule type" value="Genomic_DNA"/>
</dbReference>
<reference evidence="2" key="1">
    <citation type="submission" date="2018-05" db="EMBL/GenBank/DDBJ databases">
        <authorList>
            <person name="Lanie J.A."/>
            <person name="Ng W.-L."/>
            <person name="Kazmierczak K.M."/>
            <person name="Andrzejewski T.M."/>
            <person name="Davidsen T.M."/>
            <person name="Wayne K.J."/>
            <person name="Tettelin H."/>
            <person name="Glass J.I."/>
            <person name="Rusch D."/>
            <person name="Podicherti R."/>
            <person name="Tsui H.-C.T."/>
            <person name="Winkler M.E."/>
        </authorList>
    </citation>
    <scope>NUCLEOTIDE SEQUENCE</scope>
</reference>
<dbReference type="PROSITE" id="PS51766">
    <property type="entry name" value="DOCKERIN"/>
    <property type="match status" value="1"/>
</dbReference>
<dbReference type="PROSITE" id="PS00018">
    <property type="entry name" value="EF_HAND_1"/>
    <property type="match status" value="1"/>
</dbReference>
<name>A0A382ZPT3_9ZZZZ</name>
<gene>
    <name evidence="2" type="ORF">METZ01_LOCUS449542</name>
</gene>
<dbReference type="SUPFAM" id="SSF63446">
    <property type="entry name" value="Type I dockerin domain"/>
    <property type="match status" value="1"/>
</dbReference>
<dbReference type="GO" id="GO:0005509">
    <property type="term" value="F:calcium ion binding"/>
    <property type="evidence" value="ECO:0007669"/>
    <property type="project" value="InterPro"/>
</dbReference>
<protein>
    <recommendedName>
        <fullName evidence="1">Dockerin domain-containing protein</fullName>
    </recommendedName>
</protein>
<dbReference type="GO" id="GO:0000272">
    <property type="term" value="P:polysaccharide catabolic process"/>
    <property type="evidence" value="ECO:0007669"/>
    <property type="project" value="InterPro"/>
</dbReference>
<dbReference type="InterPro" id="IPR028974">
    <property type="entry name" value="TSP_type-3_rpt"/>
</dbReference>
<organism evidence="2">
    <name type="scientific">marine metagenome</name>
    <dbReference type="NCBI Taxonomy" id="408172"/>
    <lineage>
        <taxon>unclassified sequences</taxon>
        <taxon>metagenomes</taxon>
        <taxon>ecological metagenomes</taxon>
    </lineage>
</organism>
<dbReference type="Gene3D" id="4.10.1080.10">
    <property type="entry name" value="TSP type-3 repeat"/>
    <property type="match status" value="1"/>
</dbReference>